<dbReference type="EMBL" id="JAMQAW010000008">
    <property type="protein sequence ID" value="MCM2388608.1"/>
    <property type="molecule type" value="Genomic_DNA"/>
</dbReference>
<evidence type="ECO:0000256" key="1">
    <source>
        <dbReference type="SAM" id="MobiDB-lite"/>
    </source>
</evidence>
<feature type="region of interest" description="Disordered" evidence="1">
    <location>
        <begin position="89"/>
        <end position="108"/>
    </location>
</feature>
<reference evidence="2" key="1">
    <citation type="submission" date="2022-06" db="EMBL/GenBank/DDBJ databases">
        <title>Genome public.</title>
        <authorList>
            <person name="Sun Q."/>
        </authorList>
    </citation>
    <scope>NUCLEOTIDE SEQUENCE</scope>
    <source>
        <strain evidence="2">CWNU-1</strain>
    </source>
</reference>
<protein>
    <submittedName>
        <fullName evidence="2">Uncharacterized protein</fullName>
    </submittedName>
</protein>
<accession>A0ABT0UJD9</accession>
<evidence type="ECO:0000313" key="2">
    <source>
        <dbReference type="EMBL" id="MCM2388608.1"/>
    </source>
</evidence>
<dbReference type="RefSeq" id="WP_250918957.1">
    <property type="nucleotide sequence ID" value="NZ_JAMQAW010000008.1"/>
</dbReference>
<feature type="region of interest" description="Disordered" evidence="1">
    <location>
        <begin position="1"/>
        <end position="35"/>
    </location>
</feature>
<name>A0ABT0UJD9_9ACTN</name>
<feature type="region of interest" description="Disordered" evidence="1">
    <location>
        <begin position="120"/>
        <end position="195"/>
    </location>
</feature>
<proteinExistence type="predicted"/>
<keyword evidence="3" id="KW-1185">Reference proteome</keyword>
<gene>
    <name evidence="2" type="ORF">NBG84_09915</name>
</gene>
<organism evidence="2 3">
    <name type="scientific">Streptomyces albipurpureus</name>
    <dbReference type="NCBI Taxonomy" id="2897419"/>
    <lineage>
        <taxon>Bacteria</taxon>
        <taxon>Bacillati</taxon>
        <taxon>Actinomycetota</taxon>
        <taxon>Actinomycetes</taxon>
        <taxon>Kitasatosporales</taxon>
        <taxon>Streptomycetaceae</taxon>
        <taxon>Streptomyces</taxon>
    </lineage>
</organism>
<feature type="compositionally biased region" description="Basic residues" evidence="1">
    <location>
        <begin position="149"/>
        <end position="163"/>
    </location>
</feature>
<sequence>MEPPQPQQGGTGVGEDSSTRINGRRVEPPATLRTIRDALEPELVAESTRDVEDAGPDEIRGALARWALRTPGGHDPVEEERVARLLTGDMTGSASPDRDRPPRMRTVRTPCRMSLRIASTGDAGAERRCLGEESSEAGDQGMDAIARSPRPRPRLRLRLRLRLPKPGEITRDAAQNRFPCGSPCPRPAPRAVRAP</sequence>
<dbReference type="Proteomes" id="UP001431429">
    <property type="component" value="Unassembled WGS sequence"/>
</dbReference>
<comment type="caution">
    <text evidence="2">The sequence shown here is derived from an EMBL/GenBank/DDBJ whole genome shotgun (WGS) entry which is preliminary data.</text>
</comment>
<evidence type="ECO:0000313" key="3">
    <source>
        <dbReference type="Proteomes" id="UP001431429"/>
    </source>
</evidence>